<feature type="domain" description="SSD" evidence="8">
    <location>
        <begin position="208"/>
        <end position="332"/>
    </location>
</feature>
<name>A0A1G6HDW3_9ACTN</name>
<keyword evidence="5 7" id="KW-0472">Membrane</keyword>
<evidence type="ECO:0000256" key="3">
    <source>
        <dbReference type="ARBA" id="ARBA00022692"/>
    </source>
</evidence>
<feature type="transmembrane region" description="Helical" evidence="7">
    <location>
        <begin position="580"/>
        <end position="598"/>
    </location>
</feature>
<dbReference type="GO" id="GO:0005886">
    <property type="term" value="C:plasma membrane"/>
    <property type="evidence" value="ECO:0007669"/>
    <property type="project" value="UniProtKB-SubCell"/>
</dbReference>
<feature type="transmembrane region" description="Helical" evidence="7">
    <location>
        <begin position="20"/>
        <end position="38"/>
    </location>
</feature>
<sequence length="964" mass="101382">MSTFLYRLGRWCFRHGGRVLAGWLLVLAVTGGAAFGLMGKFDNAFTLPGTQSQVALDQLRMTFPEMAGTSATMVVVAPPGETLDDPPVRAAVEATVTRIGKLDFIASAQSPYFELTDGMISADRRAGLASLMLDGSLTDFTDPQKAALIGEAEQLQAALPGATVRMGGEAFNATIPSLGLVEALGVGVAVVVLVLVMGSLVAASMPLVTALVGVLISMALILAATGLTTVNSTTPMLALMLGLAVGIDYALFILSRHREQLGEGMDVEESAARAVATSGSAVIFAGMTVFIALVGLSVAQIPFLTTMGIAASLGIAVAVAVALTLVPAMAGLAGERLRPRARRRLGRGLGRGPDRHEAATDRHEAARLRMQAVAAGRGGGMAGWWVRTVTRRPVLTIVVVVVALGALALPARDMQLALPNAGQNKVGTSSREAYDLIAREFGPGYNGSLVVTAQIIGSTDPLGVMAGLRKDIEAMPGVQLVVIATPNRTADTGIVQVIPTTGPDDPTTNALVERLRAAAPGWQDRYGVQTAVTGYTAVAIDVSQRLGAALVPFGIFVVGMSLVLLTMVFRSIVVPIKATVGYLLSVLACFGATTLVFTHGVGAHLVNVEILGPVISFLPIITMGILFGLSMDYEVFLVSRMREDHVHGTPARAAVHTGFVGSSIVVLAAAVIMVAVFAFFVPESDRGSMQPIAFALTVGVAIDAFIVRMTLVPAVMSLLGERAWWLPRWLDRALPEFDVEGAALAEELALRDWPAGPPVALAAERLVAGDQERALHAPVDLRVPPGGRLLVTGEPAQRTALLLCLAGRLPAAEGKGRVAGQLLEHAGRVRRRVSVLDLRRTPAAIDELVRLGEEPGDPLHVVIVDNADAAADLRTRELLVTLVRESRSTVVVGALDERGLVPILPFATPRLKVRSLAPRPDPRPESRLGPWFDPGAQPDSMPDVGLDLLDPPTDRPTIQVGDPR</sequence>
<evidence type="ECO:0000256" key="4">
    <source>
        <dbReference type="ARBA" id="ARBA00022989"/>
    </source>
</evidence>
<feature type="transmembrane region" description="Helical" evidence="7">
    <location>
        <begin position="183"/>
        <end position="203"/>
    </location>
</feature>
<evidence type="ECO:0000313" key="9">
    <source>
        <dbReference type="EMBL" id="SDB92278.1"/>
    </source>
</evidence>
<reference evidence="9 10" key="1">
    <citation type="submission" date="2016-06" db="EMBL/GenBank/DDBJ databases">
        <authorList>
            <person name="Olsen C.W."/>
            <person name="Carey S."/>
            <person name="Hinshaw L."/>
            <person name="Karasin A.I."/>
        </authorList>
    </citation>
    <scope>NUCLEOTIDE SEQUENCE [LARGE SCALE GENOMIC DNA]</scope>
    <source>
        <strain evidence="9 10">LZ-22</strain>
    </source>
</reference>
<dbReference type="Proteomes" id="UP000199086">
    <property type="component" value="Unassembled WGS sequence"/>
</dbReference>
<evidence type="ECO:0000313" key="10">
    <source>
        <dbReference type="Proteomes" id="UP000199086"/>
    </source>
</evidence>
<keyword evidence="2" id="KW-1003">Cell membrane</keyword>
<dbReference type="CDD" id="cd00267">
    <property type="entry name" value="ABC_ATPase"/>
    <property type="match status" value="1"/>
</dbReference>
<dbReference type="Gene3D" id="1.20.1640.10">
    <property type="entry name" value="Multidrug efflux transporter AcrB transmembrane domain"/>
    <property type="match status" value="2"/>
</dbReference>
<dbReference type="OrthoDB" id="7051771at2"/>
<dbReference type="AlphaFoldDB" id="A0A1G6HDW3"/>
<dbReference type="InterPro" id="IPR004869">
    <property type="entry name" value="MMPL_dom"/>
</dbReference>
<evidence type="ECO:0000256" key="7">
    <source>
        <dbReference type="SAM" id="Phobius"/>
    </source>
</evidence>
<dbReference type="EMBL" id="FMYF01000009">
    <property type="protein sequence ID" value="SDB92278.1"/>
    <property type="molecule type" value="Genomic_DNA"/>
</dbReference>
<feature type="transmembrane region" description="Helical" evidence="7">
    <location>
        <begin position="210"/>
        <end position="230"/>
    </location>
</feature>
<protein>
    <submittedName>
        <fullName evidence="9">Putative drug exporter of the RND superfamily</fullName>
    </submittedName>
</protein>
<dbReference type="STRING" id="1577474.GA0111570_1091"/>
<feature type="transmembrane region" description="Helical" evidence="7">
    <location>
        <begin position="692"/>
        <end position="719"/>
    </location>
</feature>
<gene>
    <name evidence="9" type="ORF">GA0111570_1091</name>
</gene>
<evidence type="ECO:0000256" key="2">
    <source>
        <dbReference type="ARBA" id="ARBA00022475"/>
    </source>
</evidence>
<evidence type="ECO:0000256" key="5">
    <source>
        <dbReference type="ARBA" id="ARBA00023136"/>
    </source>
</evidence>
<evidence type="ECO:0000256" key="1">
    <source>
        <dbReference type="ARBA" id="ARBA00004651"/>
    </source>
</evidence>
<dbReference type="PANTHER" id="PTHR33406:SF13">
    <property type="entry name" value="MEMBRANE PROTEIN YDFJ"/>
    <property type="match status" value="1"/>
</dbReference>
<dbReference type="PANTHER" id="PTHR33406">
    <property type="entry name" value="MEMBRANE PROTEIN MJ1562-RELATED"/>
    <property type="match status" value="1"/>
</dbReference>
<feature type="transmembrane region" description="Helical" evidence="7">
    <location>
        <begin position="394"/>
        <end position="411"/>
    </location>
</feature>
<proteinExistence type="predicted"/>
<dbReference type="Pfam" id="PF03176">
    <property type="entry name" value="MMPL"/>
    <property type="match status" value="2"/>
</dbReference>
<evidence type="ECO:0000256" key="6">
    <source>
        <dbReference type="SAM" id="MobiDB-lite"/>
    </source>
</evidence>
<accession>A0A1G6HDW3</accession>
<comment type="subcellular location">
    <subcellularLocation>
        <location evidence="1">Cell membrane</location>
        <topology evidence="1">Multi-pass membrane protein</topology>
    </subcellularLocation>
</comment>
<keyword evidence="3 7" id="KW-0812">Transmembrane</keyword>
<feature type="transmembrane region" description="Helical" evidence="7">
    <location>
        <begin position="236"/>
        <end position="254"/>
    </location>
</feature>
<evidence type="ECO:0000259" key="8">
    <source>
        <dbReference type="PROSITE" id="PS50156"/>
    </source>
</evidence>
<feature type="region of interest" description="Disordered" evidence="6">
    <location>
        <begin position="915"/>
        <end position="964"/>
    </location>
</feature>
<dbReference type="InterPro" id="IPR050545">
    <property type="entry name" value="Mycobact_MmpL"/>
</dbReference>
<keyword evidence="10" id="KW-1185">Reference proteome</keyword>
<feature type="transmembrane region" description="Helical" evidence="7">
    <location>
        <begin position="275"/>
        <end position="303"/>
    </location>
</feature>
<feature type="transmembrane region" description="Helical" evidence="7">
    <location>
        <begin position="610"/>
        <end position="633"/>
    </location>
</feature>
<dbReference type="SUPFAM" id="SSF82866">
    <property type="entry name" value="Multidrug efflux transporter AcrB transmembrane domain"/>
    <property type="match status" value="2"/>
</dbReference>
<feature type="transmembrane region" description="Helical" evidence="7">
    <location>
        <begin position="309"/>
        <end position="334"/>
    </location>
</feature>
<keyword evidence="4 7" id="KW-1133">Transmembrane helix</keyword>
<organism evidence="9 10">
    <name type="scientific">Raineyella antarctica</name>
    <dbReference type="NCBI Taxonomy" id="1577474"/>
    <lineage>
        <taxon>Bacteria</taxon>
        <taxon>Bacillati</taxon>
        <taxon>Actinomycetota</taxon>
        <taxon>Actinomycetes</taxon>
        <taxon>Propionibacteriales</taxon>
        <taxon>Propionibacteriaceae</taxon>
        <taxon>Raineyella</taxon>
    </lineage>
</organism>
<dbReference type="PROSITE" id="PS50156">
    <property type="entry name" value="SSD"/>
    <property type="match status" value="1"/>
</dbReference>
<dbReference type="InterPro" id="IPR000731">
    <property type="entry name" value="SSD"/>
</dbReference>
<feature type="transmembrane region" description="Helical" evidence="7">
    <location>
        <begin position="546"/>
        <end position="568"/>
    </location>
</feature>
<feature type="transmembrane region" description="Helical" evidence="7">
    <location>
        <begin position="654"/>
        <end position="680"/>
    </location>
</feature>